<evidence type="ECO:0008006" key="6">
    <source>
        <dbReference type="Google" id="ProtNLM"/>
    </source>
</evidence>
<dbReference type="PROSITE" id="PS00297">
    <property type="entry name" value="HSP70_1"/>
    <property type="match status" value="1"/>
</dbReference>
<sequence>MAVEWKEGPAIGIDLGTTYSCVGVWHHDRVEIIVNDQGNRTTPSYVAFTEKERLVGDSAKNQVARNPTNSVFDAKRLIGRRFNDPLVQNDINLWPFKVIEGSKDKPMIVVTYKGEDKQFAAEEISSMVLKKMREIAEAYLGKTVKNAVVTVPAYFSDAQRKATMDAGDIAGLNVMRILNEPTAAAIAYGLDKVGRTGKRNALIFDLGGGTADVSLLTIEESSFEVKAVAGDTHLGGEDFDNRMVNHFVEIFKRWHKKDISGNARALRRLRTACERAKRVLSSAIETTIEVDSLYEGIDFSSNITRAKFAELNMDLFRNSIELVENCLTDAKMDKESVNDVVLIGGSTRIPKVQQLLQDFFDGKDLNRSINPDEAVAYGAAVQAANLTGMGNEKVQNVVLLDVTPLSLGVRIRGCEMSVVIPRNTAIPTKMERNYTTIEDNQTEIIFAIYEGERAKTVDNYWLGEFILYGVPAAPRGVASVDVCFDIDANGILNVSAQERTSGVSQKITITNEKVRLPKEEINRMVKDAEMYQVEDDKYREKAEAKAALENYAYDMRSTVNEKEKGAKLDPIGKKKIEGAVHQVIKWLDVNQLAEADEFEEKLIGLQLICNPIIAKNAKEQ</sequence>
<evidence type="ECO:0000256" key="3">
    <source>
        <dbReference type="RuleBase" id="RU003322"/>
    </source>
</evidence>
<dbReference type="PROSITE" id="PS00329">
    <property type="entry name" value="HSP70_2"/>
    <property type="match status" value="1"/>
</dbReference>
<evidence type="ECO:0000313" key="5">
    <source>
        <dbReference type="Proteomes" id="UP000811246"/>
    </source>
</evidence>
<evidence type="ECO:0000313" key="4">
    <source>
        <dbReference type="EMBL" id="KAG6620556.1"/>
    </source>
</evidence>
<comment type="caution">
    <text evidence="4">The sequence shown here is derived from an EMBL/GenBank/DDBJ whole genome shotgun (WGS) entry which is preliminary data.</text>
</comment>
<dbReference type="EMBL" id="MU228900">
    <property type="protein sequence ID" value="KAG6620556.1"/>
    <property type="molecule type" value="Genomic_DNA"/>
</dbReference>
<dbReference type="PANTHER" id="PTHR19375">
    <property type="entry name" value="HEAT SHOCK PROTEIN 70KDA"/>
    <property type="match status" value="1"/>
</dbReference>
<dbReference type="CDD" id="cd10233">
    <property type="entry name" value="ASKHA_NBD_HSP70_HSPA1"/>
    <property type="match status" value="1"/>
</dbReference>
<dbReference type="Proteomes" id="UP000811246">
    <property type="component" value="Unassembled WGS sequence"/>
</dbReference>
<dbReference type="FunFam" id="3.90.640.10:FF:000002">
    <property type="entry name" value="Heat shock 70 kDa"/>
    <property type="match status" value="1"/>
</dbReference>
<dbReference type="GO" id="GO:0005524">
    <property type="term" value="F:ATP binding"/>
    <property type="evidence" value="ECO:0007669"/>
    <property type="project" value="UniProtKB-KW"/>
</dbReference>
<dbReference type="PROSITE" id="PS01036">
    <property type="entry name" value="HSP70_3"/>
    <property type="match status" value="1"/>
</dbReference>
<dbReference type="FunFam" id="3.30.420.40:FF:000026">
    <property type="entry name" value="Heat shock protein 70"/>
    <property type="match status" value="1"/>
</dbReference>
<dbReference type="InterPro" id="IPR018181">
    <property type="entry name" value="Heat_shock_70_CS"/>
</dbReference>
<name>A0A921ZYE4_CARIL</name>
<dbReference type="FunFam" id="2.60.34.10:FF:000002">
    <property type="entry name" value="Heat shock 70 kDa"/>
    <property type="match status" value="1"/>
</dbReference>
<keyword evidence="2 3" id="KW-0067">ATP-binding</keyword>
<dbReference type="InterPro" id="IPR013126">
    <property type="entry name" value="Hsp_70_fam"/>
</dbReference>
<organism evidence="4 5">
    <name type="scientific">Carya illinoinensis</name>
    <name type="common">Pecan</name>
    <dbReference type="NCBI Taxonomy" id="32201"/>
    <lineage>
        <taxon>Eukaryota</taxon>
        <taxon>Viridiplantae</taxon>
        <taxon>Streptophyta</taxon>
        <taxon>Embryophyta</taxon>
        <taxon>Tracheophyta</taxon>
        <taxon>Spermatophyta</taxon>
        <taxon>Magnoliopsida</taxon>
        <taxon>eudicotyledons</taxon>
        <taxon>Gunneridae</taxon>
        <taxon>Pentapetalae</taxon>
        <taxon>rosids</taxon>
        <taxon>fabids</taxon>
        <taxon>Fagales</taxon>
        <taxon>Juglandaceae</taxon>
        <taxon>Carya</taxon>
    </lineage>
</organism>
<reference evidence="4" key="1">
    <citation type="submission" date="2021-01" db="EMBL/GenBank/DDBJ databases">
        <authorList>
            <person name="Lovell J.T."/>
            <person name="Bentley N."/>
            <person name="Bhattarai G."/>
            <person name="Jenkins J.W."/>
            <person name="Sreedasyam A."/>
            <person name="Alarcon Y."/>
            <person name="Bock C."/>
            <person name="Boston L."/>
            <person name="Carlson J."/>
            <person name="Cervantes K."/>
            <person name="Clermont K."/>
            <person name="Krom N."/>
            <person name="Kubenka K."/>
            <person name="Mamidi S."/>
            <person name="Mattison C."/>
            <person name="Monteros M."/>
            <person name="Pisani C."/>
            <person name="Plott C."/>
            <person name="Rajasekar S."/>
            <person name="Rhein H.S."/>
            <person name="Rohla C."/>
            <person name="Song M."/>
            <person name="Hilaire R.S."/>
            <person name="Shu S."/>
            <person name="Wells L."/>
            <person name="Wang X."/>
            <person name="Webber J."/>
            <person name="Heerema R.J."/>
            <person name="Klein P."/>
            <person name="Conner P."/>
            <person name="Grauke L."/>
            <person name="Grimwood J."/>
            <person name="Schmutz J."/>
            <person name="Randall J.J."/>
        </authorList>
    </citation>
    <scope>NUCLEOTIDE SEQUENCE</scope>
    <source>
        <tissue evidence="4">Leaf</tissue>
    </source>
</reference>
<dbReference type="NCBIfam" id="NF001413">
    <property type="entry name" value="PRK00290.1"/>
    <property type="match status" value="1"/>
</dbReference>
<dbReference type="AlphaFoldDB" id="A0A921ZYE4"/>
<evidence type="ECO:0000256" key="1">
    <source>
        <dbReference type="ARBA" id="ARBA00022741"/>
    </source>
</evidence>
<proteinExistence type="inferred from homology"/>
<keyword evidence="1 3" id="KW-0547">Nucleotide-binding</keyword>
<dbReference type="Pfam" id="PF00012">
    <property type="entry name" value="HSP70"/>
    <property type="match status" value="1"/>
</dbReference>
<comment type="similarity">
    <text evidence="3">Belongs to the heat shock protein 70 family.</text>
</comment>
<accession>A0A921ZYE4</accession>
<gene>
    <name evidence="4" type="ORF">I3842_Q061400</name>
</gene>
<dbReference type="FunFam" id="3.30.30.30:FF:000019">
    <property type="entry name" value="Heat shock 70 kDa protein"/>
    <property type="match status" value="1"/>
</dbReference>
<protein>
    <recommendedName>
        <fullName evidence="6">Heat shock protein 70</fullName>
    </recommendedName>
</protein>
<dbReference type="GO" id="GO:0140662">
    <property type="term" value="F:ATP-dependent protein folding chaperone"/>
    <property type="evidence" value="ECO:0007669"/>
    <property type="project" value="InterPro"/>
</dbReference>
<evidence type="ECO:0000256" key="2">
    <source>
        <dbReference type="ARBA" id="ARBA00022840"/>
    </source>
</evidence>